<dbReference type="GO" id="GO:0046872">
    <property type="term" value="F:metal ion binding"/>
    <property type="evidence" value="ECO:0007669"/>
    <property type="project" value="UniProtKB-KW"/>
</dbReference>
<dbReference type="EMBL" id="NCKU01003965">
    <property type="protein sequence ID" value="RWS06656.1"/>
    <property type="molecule type" value="Genomic_DNA"/>
</dbReference>
<dbReference type="PANTHER" id="PTHR23255">
    <property type="entry name" value="TRANSFORMING GROWTH FACTOR-BETA RECEPTOR TYPE I AND II"/>
    <property type="match status" value="1"/>
</dbReference>
<dbReference type="GO" id="GO:0006950">
    <property type="term" value="P:response to stress"/>
    <property type="evidence" value="ECO:0007669"/>
    <property type="project" value="UniProtKB-ARBA"/>
</dbReference>
<evidence type="ECO:0000256" key="9">
    <source>
        <dbReference type="ARBA" id="ARBA00022777"/>
    </source>
</evidence>
<dbReference type="InterPro" id="IPR000333">
    <property type="entry name" value="TGFB_receptor"/>
</dbReference>
<keyword evidence="10 15" id="KW-0067">ATP-binding</keyword>
<keyword evidence="11 15" id="KW-0460">Magnesium</keyword>
<dbReference type="GO" id="GO:0017002">
    <property type="term" value="F:activin receptor activity"/>
    <property type="evidence" value="ECO:0007669"/>
    <property type="project" value="TreeGrafter"/>
</dbReference>
<evidence type="ECO:0000313" key="19">
    <source>
        <dbReference type="Proteomes" id="UP000285301"/>
    </source>
</evidence>
<keyword evidence="8 15" id="KW-0547">Nucleotide-binding</keyword>
<dbReference type="InterPro" id="IPR045860">
    <property type="entry name" value="Snake_toxin-like_sf"/>
</dbReference>
<dbReference type="PROSITE" id="PS50011">
    <property type="entry name" value="PROTEIN_KINASE_DOM"/>
    <property type="match status" value="1"/>
</dbReference>
<gene>
    <name evidence="18" type="ORF">B4U79_03042</name>
</gene>
<evidence type="ECO:0000256" key="6">
    <source>
        <dbReference type="ARBA" id="ARBA00022723"/>
    </source>
</evidence>
<keyword evidence="12 15" id="KW-1133">Transmembrane helix</keyword>
<dbReference type="GO" id="GO:0048185">
    <property type="term" value="F:activin binding"/>
    <property type="evidence" value="ECO:0007669"/>
    <property type="project" value="TreeGrafter"/>
</dbReference>
<dbReference type="CDD" id="cd23615">
    <property type="entry name" value="TFP_LU_ECD_ACVR2"/>
    <property type="match status" value="1"/>
</dbReference>
<evidence type="ECO:0000256" key="3">
    <source>
        <dbReference type="ARBA" id="ARBA00022527"/>
    </source>
</evidence>
<keyword evidence="15" id="KW-0464">Manganese</keyword>
<dbReference type="InterPro" id="IPR008271">
    <property type="entry name" value="Ser/Thr_kinase_AS"/>
</dbReference>
<evidence type="ECO:0000256" key="13">
    <source>
        <dbReference type="ARBA" id="ARBA00023136"/>
    </source>
</evidence>
<evidence type="ECO:0000256" key="2">
    <source>
        <dbReference type="ARBA" id="ARBA00009605"/>
    </source>
</evidence>
<dbReference type="Gene3D" id="2.10.60.10">
    <property type="entry name" value="CD59"/>
    <property type="match status" value="1"/>
</dbReference>
<dbReference type="FunFam" id="3.30.200.20:FF:000094">
    <property type="entry name" value="Serine/threonine-protein kinase receptor"/>
    <property type="match status" value="1"/>
</dbReference>
<comment type="similarity">
    <text evidence="2 15">Belongs to the protein kinase superfamily. TKL Ser/Thr protein kinase family. TGFB receptor subfamily.</text>
</comment>
<protein>
    <recommendedName>
        <fullName evidence="15">Serine/threonine-protein kinase receptor</fullName>
        <ecNumber evidence="15">2.7.11.30</ecNumber>
    </recommendedName>
</protein>
<evidence type="ECO:0000256" key="15">
    <source>
        <dbReference type="RuleBase" id="RU361271"/>
    </source>
</evidence>
<dbReference type="EC" id="2.7.11.30" evidence="15"/>
<keyword evidence="3 15" id="KW-0723">Serine/threonine-protein kinase</keyword>
<dbReference type="InterPro" id="IPR011009">
    <property type="entry name" value="Kinase-like_dom_sf"/>
</dbReference>
<dbReference type="AlphaFoldDB" id="A0A3S3QBB3"/>
<evidence type="ECO:0000256" key="14">
    <source>
        <dbReference type="ARBA" id="ARBA00023170"/>
    </source>
</evidence>
<keyword evidence="6 15" id="KW-0479">Metal-binding</keyword>
<feature type="region of interest" description="Disordered" evidence="16">
    <location>
        <begin position="1"/>
        <end position="23"/>
    </location>
</feature>
<accession>A0A3S3QBB3</accession>
<dbReference type="PRINTS" id="PR00653">
    <property type="entry name" value="ACTIVIN2R"/>
</dbReference>
<comment type="catalytic activity">
    <reaction evidence="15">
        <text>L-threonyl-[receptor-protein] + ATP = O-phospho-L-threonyl-[receptor-protein] + ADP + H(+)</text>
        <dbReference type="Rhea" id="RHEA:44880"/>
        <dbReference type="Rhea" id="RHEA-COMP:11024"/>
        <dbReference type="Rhea" id="RHEA-COMP:11025"/>
        <dbReference type="ChEBI" id="CHEBI:15378"/>
        <dbReference type="ChEBI" id="CHEBI:30013"/>
        <dbReference type="ChEBI" id="CHEBI:30616"/>
        <dbReference type="ChEBI" id="CHEBI:61977"/>
        <dbReference type="ChEBI" id="CHEBI:456216"/>
        <dbReference type="EC" id="2.7.11.30"/>
    </reaction>
</comment>
<evidence type="ECO:0000313" key="18">
    <source>
        <dbReference type="EMBL" id="RWS06656.1"/>
    </source>
</evidence>
<dbReference type="OrthoDB" id="547665at2759"/>
<feature type="transmembrane region" description="Helical" evidence="15">
    <location>
        <begin position="147"/>
        <end position="173"/>
    </location>
</feature>
<keyword evidence="4 15" id="KW-0808">Transferase</keyword>
<keyword evidence="19" id="KW-1185">Reference proteome</keyword>
<keyword evidence="7" id="KW-0732">Signal</keyword>
<dbReference type="SUPFAM" id="SSF57302">
    <property type="entry name" value="Snake toxin-like"/>
    <property type="match status" value="1"/>
</dbReference>
<evidence type="ECO:0000256" key="11">
    <source>
        <dbReference type="ARBA" id="ARBA00022842"/>
    </source>
</evidence>
<dbReference type="Pfam" id="PF07714">
    <property type="entry name" value="PK_Tyr_Ser-Thr"/>
    <property type="match status" value="1"/>
</dbReference>
<dbReference type="Gene3D" id="3.30.200.20">
    <property type="entry name" value="Phosphorylase Kinase, domain 1"/>
    <property type="match status" value="1"/>
</dbReference>
<name>A0A3S3QBB3_9ACAR</name>
<dbReference type="GO" id="GO:0005524">
    <property type="term" value="F:ATP binding"/>
    <property type="evidence" value="ECO:0007669"/>
    <property type="project" value="UniProtKB-UniRule"/>
</dbReference>
<keyword evidence="14 15" id="KW-0675">Receptor</keyword>
<evidence type="ECO:0000256" key="16">
    <source>
        <dbReference type="SAM" id="MobiDB-lite"/>
    </source>
</evidence>
<evidence type="ECO:0000256" key="7">
    <source>
        <dbReference type="ARBA" id="ARBA00022729"/>
    </source>
</evidence>
<dbReference type="PANTHER" id="PTHR23255:SF98">
    <property type="entry name" value="SERINE_THREONINE-PROTEIN KINASE RECEPTOR"/>
    <property type="match status" value="1"/>
</dbReference>
<keyword evidence="9 15" id="KW-0418">Kinase</keyword>
<dbReference type="Gene3D" id="1.10.510.10">
    <property type="entry name" value="Transferase(Phosphotransferase) domain 1"/>
    <property type="match status" value="1"/>
</dbReference>
<dbReference type="GO" id="GO:0071363">
    <property type="term" value="P:cellular response to growth factor stimulus"/>
    <property type="evidence" value="ECO:0007669"/>
    <property type="project" value="TreeGrafter"/>
</dbReference>
<dbReference type="CDD" id="cd14053">
    <property type="entry name" value="STKc_ACVR2"/>
    <property type="match status" value="1"/>
</dbReference>
<comment type="subcellular location">
    <subcellularLocation>
        <location evidence="1 15">Membrane</location>
        <topology evidence="1 15">Single-pass type I membrane protein</topology>
    </subcellularLocation>
</comment>
<dbReference type="InterPro" id="IPR000719">
    <property type="entry name" value="Prot_kinase_dom"/>
</dbReference>
<evidence type="ECO:0000256" key="8">
    <source>
        <dbReference type="ARBA" id="ARBA00022741"/>
    </source>
</evidence>
<evidence type="ECO:0000256" key="1">
    <source>
        <dbReference type="ARBA" id="ARBA00004479"/>
    </source>
</evidence>
<keyword evidence="5 15" id="KW-0812">Transmembrane</keyword>
<dbReference type="Proteomes" id="UP000285301">
    <property type="component" value="Unassembled WGS sequence"/>
</dbReference>
<sequence length="506" mass="58325">MKTERSDSKRYENNERDAYKARSDTKLPQTRRCAFFNATLCSGNDCKQEEECKAGDYSSDKMTLCYALWQNDTQLTIKLKGCWVGPISDCFHQTRCVEKRKDPAAKLFYCCCAGDMCNEQQFHVPEIPVTTTNITPSTQPTATSPPYSVSIIVFTLLPLLLLTLLLIVAYWFYRYRKMAHFNEVPTREECLSICEYQKPFVPIKPIQLIEVKAKGRFGAVWKARIGDSNKEEDQLVAVKIFPRQDKNSWATEVEVYQLTKMRHENILTYLGAEERENMLPYNAEYWLITEYHENGSLSDYLKSHLVTYLQLLKISEGIARGLTFLHEEICANKPAIAHRDFKSKNVLLREDLTPCIGDFGLALIFYPGRSFCDTLGQVGTRRYMAPEVLEGAINFSRDSLLRIDMYALGLVLWELLSRCSNQDGPVGNYMLPFEEEVGPHPSLEDMQEVVCQQKKRPEIKKSWKETIHLRLIVDTIEECWDQDAEARLTASCVEERISCHRSYTFS</sequence>
<evidence type="ECO:0000256" key="4">
    <source>
        <dbReference type="ARBA" id="ARBA00022679"/>
    </source>
</evidence>
<reference evidence="18 19" key="1">
    <citation type="journal article" date="2018" name="Gigascience">
        <title>Genomes of trombidid mites reveal novel predicted allergens and laterally-transferred genes associated with secondary metabolism.</title>
        <authorList>
            <person name="Dong X."/>
            <person name="Chaisiri K."/>
            <person name="Xia D."/>
            <person name="Armstrong S.D."/>
            <person name="Fang Y."/>
            <person name="Donnelly M.J."/>
            <person name="Kadowaki T."/>
            <person name="McGarry J.W."/>
            <person name="Darby A.C."/>
            <person name="Makepeace B.L."/>
        </authorList>
    </citation>
    <scope>NUCLEOTIDE SEQUENCE [LARGE SCALE GENOMIC DNA]</scope>
    <source>
        <strain evidence="18">UoL-WK</strain>
    </source>
</reference>
<dbReference type="PROSITE" id="PS00108">
    <property type="entry name" value="PROTEIN_KINASE_ST"/>
    <property type="match status" value="1"/>
</dbReference>
<evidence type="ECO:0000256" key="5">
    <source>
        <dbReference type="ARBA" id="ARBA00022692"/>
    </source>
</evidence>
<dbReference type="STRING" id="1965070.A0A3S3QBB3"/>
<evidence type="ECO:0000256" key="10">
    <source>
        <dbReference type="ARBA" id="ARBA00022840"/>
    </source>
</evidence>
<proteinExistence type="inferred from homology"/>
<dbReference type="GO" id="GO:0048179">
    <property type="term" value="C:activin receptor complex"/>
    <property type="evidence" value="ECO:0007669"/>
    <property type="project" value="TreeGrafter"/>
</dbReference>
<comment type="cofactor">
    <cofactor evidence="15">
        <name>Mg(2+)</name>
        <dbReference type="ChEBI" id="CHEBI:18420"/>
    </cofactor>
    <cofactor evidence="15">
        <name>Mn(2+)</name>
        <dbReference type="ChEBI" id="CHEBI:29035"/>
    </cofactor>
</comment>
<dbReference type="InterPro" id="IPR001245">
    <property type="entry name" value="Ser-Thr/Tyr_kinase_cat_dom"/>
</dbReference>
<organism evidence="18 19">
    <name type="scientific">Dinothrombium tinctorium</name>
    <dbReference type="NCBI Taxonomy" id="1965070"/>
    <lineage>
        <taxon>Eukaryota</taxon>
        <taxon>Metazoa</taxon>
        <taxon>Ecdysozoa</taxon>
        <taxon>Arthropoda</taxon>
        <taxon>Chelicerata</taxon>
        <taxon>Arachnida</taxon>
        <taxon>Acari</taxon>
        <taxon>Acariformes</taxon>
        <taxon>Trombidiformes</taxon>
        <taxon>Prostigmata</taxon>
        <taxon>Anystina</taxon>
        <taxon>Parasitengona</taxon>
        <taxon>Trombidioidea</taxon>
        <taxon>Trombidiidae</taxon>
        <taxon>Dinothrombium</taxon>
    </lineage>
</organism>
<evidence type="ECO:0000256" key="12">
    <source>
        <dbReference type="ARBA" id="ARBA00022989"/>
    </source>
</evidence>
<dbReference type="SUPFAM" id="SSF56112">
    <property type="entry name" value="Protein kinase-like (PK-like)"/>
    <property type="match status" value="1"/>
</dbReference>
<evidence type="ECO:0000259" key="17">
    <source>
        <dbReference type="PROSITE" id="PS50011"/>
    </source>
</evidence>
<keyword evidence="13 15" id="KW-0472">Membrane</keyword>
<comment type="caution">
    <text evidence="18">The sequence shown here is derived from an EMBL/GenBank/DDBJ whole genome shotgun (WGS) entry which is preliminary data.</text>
</comment>
<feature type="domain" description="Protein kinase" evidence="17">
    <location>
        <begin position="206"/>
        <end position="503"/>
    </location>
</feature>